<dbReference type="InterPro" id="IPR051091">
    <property type="entry name" value="O-Glucosyltr/Glycosyltrsf_90"/>
</dbReference>
<name>A0A0W0FQ98_MONRR</name>
<dbReference type="PANTHER" id="PTHR12203">
    <property type="entry name" value="KDEL LYS-ASP-GLU-LEU CONTAINING - RELATED"/>
    <property type="match status" value="1"/>
</dbReference>
<dbReference type="InterPro" id="IPR006598">
    <property type="entry name" value="CAP10"/>
</dbReference>
<dbReference type="SMART" id="SM00672">
    <property type="entry name" value="CAP10"/>
    <property type="match status" value="1"/>
</dbReference>
<dbReference type="PANTHER" id="PTHR12203:SF118">
    <property type="entry name" value="BETA-1,2-XYLOSYLTRANSFERASE 1"/>
    <property type="match status" value="1"/>
</dbReference>
<evidence type="ECO:0000259" key="2">
    <source>
        <dbReference type="SMART" id="SM00672"/>
    </source>
</evidence>
<sequence>MAVSSLRLARFSKVLLAIFLIWLISAKVPSLFFRVSLTVDQEDHDGGSYGQDNNQPKVIPEAPEAPPLPPPPPPPPEHHYRDDGLVEVNPEAPHPIFELIERAEEAWTKKLQTASTSLEEAVVEYKRRYKRKPPKGFDKWRVKTLSWEYVKLHDVQLPDEYDQIYHDLEPFWGMNPEDLQEIQKESEEKKDSYTLGKVAEQGVITVLRTSFEEGRDHLITGGENIIALLKDISKDLPPFRATFSPHDGPNRMSDYEVKDAALAAASVGEVLTRNGLPKAASLGWLSACSPTSRARNLPDMFVQKHNDHIRPDSPAPPIIDSPRFSYESHIEPAPSTPRTKLLIYDHVKTMDPCMHPTLFWKHGTFISHHSGPAPQTYMVPEFSACTTALHHNIRIPTPYGWIDDLLESDNPEWDKREDERLMWRGSDTGIWHGKDGRWKNSHRDWLVRWANEISGSVDVLYIGDNETSTDPVGPPHSMRRARLNPAMVDMGFAGAMQCEEETCAYMAEIYPPKKRMSPKESGNYKYVMDVDGNGWSGRFKRLMTSHALIFKATIYPEWYSDRVQPWLHYVPIQVDLSDLYDALIFFRGDPNGQGAHEDLAKKIASQGREWSRTFWRKEDLVAYFYRLILEYVRIMSPDREKMNYDGDGHESWDWQGRD</sequence>
<evidence type="ECO:0000256" key="1">
    <source>
        <dbReference type="SAM" id="MobiDB-lite"/>
    </source>
</evidence>
<organism evidence="3 4">
    <name type="scientific">Moniliophthora roreri</name>
    <name type="common">Frosty pod rot fungus</name>
    <name type="synonym">Monilia roreri</name>
    <dbReference type="NCBI Taxonomy" id="221103"/>
    <lineage>
        <taxon>Eukaryota</taxon>
        <taxon>Fungi</taxon>
        <taxon>Dikarya</taxon>
        <taxon>Basidiomycota</taxon>
        <taxon>Agaricomycotina</taxon>
        <taxon>Agaricomycetes</taxon>
        <taxon>Agaricomycetidae</taxon>
        <taxon>Agaricales</taxon>
        <taxon>Marasmiineae</taxon>
        <taxon>Marasmiaceae</taxon>
        <taxon>Moniliophthora</taxon>
    </lineage>
</organism>
<dbReference type="EMBL" id="LATX01001768">
    <property type="protein sequence ID" value="KTB38378.1"/>
    <property type="molecule type" value="Genomic_DNA"/>
</dbReference>
<dbReference type="Pfam" id="PF05686">
    <property type="entry name" value="Glyco_transf_90"/>
    <property type="match status" value="1"/>
</dbReference>
<reference evidence="3 4" key="1">
    <citation type="submission" date="2015-12" db="EMBL/GenBank/DDBJ databases">
        <title>Draft genome sequence of Moniliophthora roreri, the causal agent of frosty pod rot of cacao.</title>
        <authorList>
            <person name="Aime M.C."/>
            <person name="Diaz-Valderrama J.R."/>
            <person name="Kijpornyongpan T."/>
            <person name="Phillips-Mora W."/>
        </authorList>
    </citation>
    <scope>NUCLEOTIDE SEQUENCE [LARGE SCALE GENOMIC DNA]</scope>
    <source>
        <strain evidence="3 4">MCA 2952</strain>
    </source>
</reference>
<proteinExistence type="predicted"/>
<accession>A0A0W0FQ98</accession>
<evidence type="ECO:0000313" key="4">
    <source>
        <dbReference type="Proteomes" id="UP000054988"/>
    </source>
</evidence>
<comment type="caution">
    <text evidence="3">The sequence shown here is derived from an EMBL/GenBank/DDBJ whole genome shotgun (WGS) entry which is preliminary data.</text>
</comment>
<feature type="domain" description="Glycosyl transferase CAP10" evidence="2">
    <location>
        <begin position="366"/>
        <end position="638"/>
    </location>
</feature>
<dbReference type="AlphaFoldDB" id="A0A0W0FQ98"/>
<dbReference type="eggNOG" id="KOG2458">
    <property type="taxonomic scope" value="Eukaryota"/>
</dbReference>
<dbReference type="Proteomes" id="UP000054988">
    <property type="component" value="Unassembled WGS sequence"/>
</dbReference>
<gene>
    <name evidence="3" type="ORF">WG66_9075</name>
</gene>
<feature type="compositionally biased region" description="Pro residues" evidence="1">
    <location>
        <begin position="63"/>
        <end position="75"/>
    </location>
</feature>
<protein>
    <submittedName>
        <fullName evidence="3">Putative CAP5p</fullName>
    </submittedName>
</protein>
<evidence type="ECO:0000313" key="3">
    <source>
        <dbReference type="EMBL" id="KTB38378.1"/>
    </source>
</evidence>
<feature type="region of interest" description="Disordered" evidence="1">
    <location>
        <begin position="44"/>
        <end position="85"/>
    </location>
</feature>